<comment type="caution">
    <text evidence="3">The sequence shown here is derived from an EMBL/GenBank/DDBJ whole genome shotgun (WGS) entry which is preliminary data.</text>
</comment>
<dbReference type="Pfam" id="PF01636">
    <property type="entry name" value="APH"/>
    <property type="match status" value="1"/>
</dbReference>
<dbReference type="Gene3D" id="3.30.200.20">
    <property type="entry name" value="Phosphorylase Kinase, domain 1"/>
    <property type="match status" value="1"/>
</dbReference>
<protein>
    <submittedName>
        <fullName evidence="3">Ser/Thr protein kinase RdoA (MazF antagonist)</fullName>
    </submittedName>
</protein>
<dbReference type="PANTHER" id="PTHR21064:SF6">
    <property type="entry name" value="AMINOGLYCOSIDE PHOSPHOTRANSFERASE DOMAIN-CONTAINING PROTEIN"/>
    <property type="match status" value="1"/>
</dbReference>
<dbReference type="GO" id="GO:0009088">
    <property type="term" value="P:threonine biosynthetic process"/>
    <property type="evidence" value="ECO:0007669"/>
    <property type="project" value="TreeGrafter"/>
</dbReference>
<evidence type="ECO:0000259" key="2">
    <source>
        <dbReference type="Pfam" id="PF01636"/>
    </source>
</evidence>
<dbReference type="Gene3D" id="3.90.1200.10">
    <property type="match status" value="1"/>
</dbReference>
<dbReference type="AlphaFoldDB" id="A0A4R1XT68"/>
<keyword evidence="3" id="KW-0418">Kinase</keyword>
<dbReference type="Proteomes" id="UP000294963">
    <property type="component" value="Unassembled WGS sequence"/>
</dbReference>
<dbReference type="OrthoDB" id="241498at2"/>
<keyword evidence="3" id="KW-0808">Transferase</keyword>
<dbReference type="EMBL" id="SLVJ01000011">
    <property type="protein sequence ID" value="TCM66779.1"/>
    <property type="molecule type" value="Genomic_DNA"/>
</dbReference>
<dbReference type="SUPFAM" id="SSF56112">
    <property type="entry name" value="Protein kinase-like (PK-like)"/>
    <property type="match status" value="1"/>
</dbReference>
<dbReference type="InterPro" id="IPR002575">
    <property type="entry name" value="Aminoglycoside_PTrfase"/>
</dbReference>
<reference evidence="3 4" key="1">
    <citation type="submission" date="2019-03" db="EMBL/GenBank/DDBJ databases">
        <title>Genomic analyses of the natural microbiome of Caenorhabditis elegans.</title>
        <authorList>
            <person name="Samuel B."/>
        </authorList>
    </citation>
    <scope>NUCLEOTIDE SEQUENCE [LARGE SCALE GENOMIC DNA]</scope>
    <source>
        <strain evidence="3 4">JUb89</strain>
    </source>
</reference>
<comment type="similarity">
    <text evidence="1">Belongs to the pseudomonas-type ThrB family.</text>
</comment>
<dbReference type="InterPro" id="IPR050249">
    <property type="entry name" value="Pseudomonas-type_ThrB"/>
</dbReference>
<feature type="domain" description="Aminoglycoside phosphotransferase" evidence="2">
    <location>
        <begin position="39"/>
        <end position="269"/>
    </location>
</feature>
<evidence type="ECO:0000313" key="3">
    <source>
        <dbReference type="EMBL" id="TCM66779.1"/>
    </source>
</evidence>
<keyword evidence="4" id="KW-1185">Reference proteome</keyword>
<dbReference type="GO" id="GO:0004413">
    <property type="term" value="F:homoserine kinase activity"/>
    <property type="evidence" value="ECO:0007669"/>
    <property type="project" value="TreeGrafter"/>
</dbReference>
<gene>
    <name evidence="3" type="ORF">EC844_11169</name>
</gene>
<evidence type="ECO:0000313" key="4">
    <source>
        <dbReference type="Proteomes" id="UP000294963"/>
    </source>
</evidence>
<name>A0A4R1XT68_ACICA</name>
<dbReference type="InterPro" id="IPR011009">
    <property type="entry name" value="Kinase-like_dom_sf"/>
</dbReference>
<accession>A0A4R1XT68</accession>
<organism evidence="3 4">
    <name type="scientific">Acinetobacter calcoaceticus</name>
    <dbReference type="NCBI Taxonomy" id="471"/>
    <lineage>
        <taxon>Bacteria</taxon>
        <taxon>Pseudomonadati</taxon>
        <taxon>Pseudomonadota</taxon>
        <taxon>Gammaproteobacteria</taxon>
        <taxon>Moraxellales</taxon>
        <taxon>Moraxellaceae</taxon>
        <taxon>Acinetobacter</taxon>
        <taxon>Acinetobacter calcoaceticus/baumannii complex</taxon>
    </lineage>
</organism>
<proteinExistence type="inferred from homology"/>
<dbReference type="PANTHER" id="PTHR21064">
    <property type="entry name" value="AMINOGLYCOSIDE PHOSPHOTRANSFERASE DOMAIN-CONTAINING PROTEIN-RELATED"/>
    <property type="match status" value="1"/>
</dbReference>
<sequence length="333" mass="38180">MSVQQNEFLTSAQLLQLAQRAMALYPAQYQGEIRLLCQSENATFAIQTAQARYALRIHRPNYHSHQAIESELDWLAALNESGIEVPKAIHSEIGQRVIQLQFSEHVHRYAVLFEWIDGTMPTVDVSPKSFEQLGQITARLHLHSKAWEMPTDFQRIIWNHDTMVGPQGHWGDWHDAPHLELKDHLIIEESLALIKAKLDGFGQSSDRYGLIHADLRLTNLLLNNQHIAVIDFDDCGMSWFMHDLAAAISFNEHYAAAPNWVEHWLKGYERVGHISDAEYALIPSFIMQRRIQMLAWNGSHASTEMALSLGNQWSNETIRLCKKYLRNQMPVGV</sequence>
<evidence type="ECO:0000256" key="1">
    <source>
        <dbReference type="ARBA" id="ARBA00038240"/>
    </source>
</evidence>